<name>A0A834SGD2_9FABA</name>
<keyword evidence="2" id="KW-1185">Reference proteome</keyword>
<proteinExistence type="predicted"/>
<organism evidence="1 2">
    <name type="scientific">Senna tora</name>
    <dbReference type="NCBI Taxonomy" id="362788"/>
    <lineage>
        <taxon>Eukaryota</taxon>
        <taxon>Viridiplantae</taxon>
        <taxon>Streptophyta</taxon>
        <taxon>Embryophyta</taxon>
        <taxon>Tracheophyta</taxon>
        <taxon>Spermatophyta</taxon>
        <taxon>Magnoliopsida</taxon>
        <taxon>eudicotyledons</taxon>
        <taxon>Gunneridae</taxon>
        <taxon>Pentapetalae</taxon>
        <taxon>rosids</taxon>
        <taxon>fabids</taxon>
        <taxon>Fabales</taxon>
        <taxon>Fabaceae</taxon>
        <taxon>Caesalpinioideae</taxon>
        <taxon>Cassia clade</taxon>
        <taxon>Senna</taxon>
    </lineage>
</organism>
<dbReference type="AlphaFoldDB" id="A0A834SGD2"/>
<sequence>MEEFNVQIGKMEGEQNFLDSLLLVLSLRWCDVERREQWRVTFGVVALIRCSPDFARICFLPSSVCLDVLVL</sequence>
<protein>
    <submittedName>
        <fullName evidence="1">Uncharacterized protein</fullName>
    </submittedName>
</protein>
<accession>A0A834SGD2</accession>
<gene>
    <name evidence="1" type="ORF">G2W53_041847</name>
</gene>
<evidence type="ECO:0000313" key="2">
    <source>
        <dbReference type="Proteomes" id="UP000634136"/>
    </source>
</evidence>
<dbReference type="Proteomes" id="UP000634136">
    <property type="component" value="Unassembled WGS sequence"/>
</dbReference>
<comment type="caution">
    <text evidence="1">The sequence shown here is derived from an EMBL/GenBank/DDBJ whole genome shotgun (WGS) entry which is preliminary data.</text>
</comment>
<dbReference type="EMBL" id="JAAIUW010000013">
    <property type="protein sequence ID" value="KAF7802736.1"/>
    <property type="molecule type" value="Genomic_DNA"/>
</dbReference>
<reference evidence="1" key="1">
    <citation type="submission" date="2020-09" db="EMBL/GenBank/DDBJ databases">
        <title>Genome-Enabled Discovery of Anthraquinone Biosynthesis in Senna tora.</title>
        <authorList>
            <person name="Kang S.-H."/>
            <person name="Pandey R.P."/>
            <person name="Lee C.-M."/>
            <person name="Sim J.-S."/>
            <person name="Jeong J.-T."/>
            <person name="Choi B.-S."/>
            <person name="Jung M."/>
            <person name="Ginzburg D."/>
            <person name="Zhao K."/>
            <person name="Won S.Y."/>
            <person name="Oh T.-J."/>
            <person name="Yu Y."/>
            <person name="Kim N.-H."/>
            <person name="Lee O.R."/>
            <person name="Lee T.-H."/>
            <person name="Bashyal P."/>
            <person name="Kim T.-S."/>
            <person name="Lee W.-H."/>
            <person name="Kawkins C."/>
            <person name="Kim C.-K."/>
            <person name="Kim J.S."/>
            <person name="Ahn B.O."/>
            <person name="Rhee S.Y."/>
            <person name="Sohng J.K."/>
        </authorList>
    </citation>
    <scope>NUCLEOTIDE SEQUENCE</scope>
    <source>
        <tissue evidence="1">Leaf</tissue>
    </source>
</reference>
<evidence type="ECO:0000313" key="1">
    <source>
        <dbReference type="EMBL" id="KAF7802736.1"/>
    </source>
</evidence>